<dbReference type="Gene3D" id="3.20.20.60">
    <property type="entry name" value="Phosphoenolpyruvate-binding domains"/>
    <property type="match status" value="1"/>
</dbReference>
<dbReference type="InterPro" id="IPR040442">
    <property type="entry name" value="Pyrv_kinase-like_dom_sf"/>
</dbReference>
<keyword evidence="3" id="KW-0456">Lyase</keyword>
<dbReference type="Proteomes" id="UP000035489">
    <property type="component" value="Unassembled WGS sequence"/>
</dbReference>
<gene>
    <name evidence="5" type="ORF">AA309_04440</name>
</gene>
<dbReference type="AlphaFoldDB" id="A0A0H1RG78"/>
<evidence type="ECO:0000259" key="4">
    <source>
        <dbReference type="Pfam" id="PF03328"/>
    </source>
</evidence>
<dbReference type="GO" id="GO:0005737">
    <property type="term" value="C:cytoplasm"/>
    <property type="evidence" value="ECO:0007669"/>
    <property type="project" value="TreeGrafter"/>
</dbReference>
<dbReference type="GO" id="GO:0016832">
    <property type="term" value="F:aldehyde-lyase activity"/>
    <property type="evidence" value="ECO:0007669"/>
    <property type="project" value="TreeGrafter"/>
</dbReference>
<evidence type="ECO:0000256" key="2">
    <source>
        <dbReference type="ARBA" id="ARBA00022723"/>
    </source>
</evidence>
<dbReference type="GO" id="GO:0046872">
    <property type="term" value="F:metal ion binding"/>
    <property type="evidence" value="ECO:0007669"/>
    <property type="project" value="UniProtKB-KW"/>
</dbReference>
<accession>A0A0H1RG78</accession>
<reference evidence="5 6" key="1">
    <citation type="submission" date="2015-05" db="EMBL/GenBank/DDBJ databases">
        <title>Draft genome sequence of Microvirga vignae strain BR3299, a novel nitrogen fixing bacteria isolated from Brazil semi-aired region.</title>
        <authorList>
            <person name="Zilli J.E."/>
            <person name="Passos S.R."/>
            <person name="Leite J."/>
            <person name="Baldani J.I."/>
            <person name="Xavier G.R."/>
            <person name="Rumjaneck N.G."/>
            <person name="Simoes-Araujo J.L."/>
        </authorList>
    </citation>
    <scope>NUCLEOTIDE SEQUENCE [LARGE SCALE GENOMIC DNA]</scope>
    <source>
        <strain evidence="5 6">BR3299</strain>
    </source>
</reference>
<dbReference type="InterPro" id="IPR050251">
    <property type="entry name" value="HpcH-HpaI_aldolase"/>
</dbReference>
<evidence type="ECO:0000313" key="6">
    <source>
        <dbReference type="Proteomes" id="UP000035489"/>
    </source>
</evidence>
<protein>
    <recommendedName>
        <fullName evidence="4">HpcH/HpaI aldolase/citrate lyase domain-containing protein</fullName>
    </recommendedName>
</protein>
<keyword evidence="6" id="KW-1185">Reference proteome</keyword>
<evidence type="ECO:0000313" key="5">
    <source>
        <dbReference type="EMBL" id="KLK94213.1"/>
    </source>
</evidence>
<dbReference type="STRING" id="1225564.AA309_04440"/>
<dbReference type="PANTHER" id="PTHR30502">
    <property type="entry name" value="2-KETO-3-DEOXY-L-RHAMNONATE ALDOLASE"/>
    <property type="match status" value="1"/>
</dbReference>
<dbReference type="PATRIC" id="fig|1225564.3.peg.1248"/>
<evidence type="ECO:0000256" key="3">
    <source>
        <dbReference type="ARBA" id="ARBA00023239"/>
    </source>
</evidence>
<comment type="similarity">
    <text evidence="1">Belongs to the HpcH/HpaI aldolase family.</text>
</comment>
<name>A0A0H1RG78_9HYPH</name>
<dbReference type="SUPFAM" id="SSF51621">
    <property type="entry name" value="Phosphoenolpyruvate/pyruvate domain"/>
    <property type="match status" value="1"/>
</dbReference>
<dbReference type="Pfam" id="PF03328">
    <property type="entry name" value="HpcH_HpaI"/>
    <property type="match status" value="1"/>
</dbReference>
<dbReference type="InterPro" id="IPR015813">
    <property type="entry name" value="Pyrv/PenolPyrv_kinase-like_dom"/>
</dbReference>
<keyword evidence="2" id="KW-0479">Metal-binding</keyword>
<organism evidence="5 6">
    <name type="scientific">Microvirga vignae</name>
    <dbReference type="NCBI Taxonomy" id="1225564"/>
    <lineage>
        <taxon>Bacteria</taxon>
        <taxon>Pseudomonadati</taxon>
        <taxon>Pseudomonadota</taxon>
        <taxon>Alphaproteobacteria</taxon>
        <taxon>Hyphomicrobiales</taxon>
        <taxon>Methylobacteriaceae</taxon>
        <taxon>Microvirga</taxon>
    </lineage>
</organism>
<dbReference type="InterPro" id="IPR005000">
    <property type="entry name" value="Aldolase/citrate-lyase_domain"/>
</dbReference>
<feature type="domain" description="HpcH/HpaI aldolase/citrate lyase" evidence="4">
    <location>
        <begin position="29"/>
        <end position="218"/>
    </location>
</feature>
<comment type="caution">
    <text evidence="5">The sequence shown here is derived from an EMBL/GenBank/DDBJ whole genome shotgun (WGS) entry which is preliminary data.</text>
</comment>
<dbReference type="EMBL" id="LCYG01000015">
    <property type="protein sequence ID" value="KLK94213.1"/>
    <property type="molecule type" value="Genomic_DNA"/>
</dbReference>
<dbReference type="PANTHER" id="PTHR30502:SF0">
    <property type="entry name" value="PHOSPHOENOLPYRUVATE CARBOXYLASE FAMILY PROTEIN"/>
    <property type="match status" value="1"/>
</dbReference>
<proteinExistence type="inferred from homology"/>
<sequence>MPGLRFQQIWRDTVGAFRAGLRRGDVMLGVFVAYPERRLMDMYSAAGVSFVIIDMEHAPITLSEADALCETAVHAGLAPLVRAASEDKQALLRCLDAGAAGIVIPDIRSAAEVREWVTAISYPPTGMRGLAQVRVNDWNSSGTTDDARFRPMLVPMIESLEAIANADQLFAVDEVDWYHVGLVDLGMRLRGDASAPNIGDLLRELAAKAKAAGKPLGVNQIVSPALSSPPAGVQCIAAPDRALILNGAKLFVRGEIG</sequence>
<evidence type="ECO:0000256" key="1">
    <source>
        <dbReference type="ARBA" id="ARBA00005568"/>
    </source>
</evidence>